<feature type="compositionally biased region" description="Pro residues" evidence="5">
    <location>
        <begin position="17"/>
        <end position="27"/>
    </location>
</feature>
<dbReference type="Pfam" id="PF00877">
    <property type="entry name" value="NLPC_P60"/>
    <property type="match status" value="1"/>
</dbReference>
<keyword evidence="3" id="KW-0378">Hydrolase</keyword>
<reference evidence="7 8" key="1">
    <citation type="submission" date="2017-07" db="EMBL/GenBank/DDBJ databases">
        <title>Genome sequence of Streptomyces pluripotens MUSC 137T.</title>
        <authorList>
            <person name="Ser H.-L."/>
            <person name="Lee L.-H."/>
        </authorList>
    </citation>
    <scope>NUCLEOTIDE SEQUENCE [LARGE SCALE GENOMIC DNA]</scope>
    <source>
        <strain evidence="7 8">MUSC 137</strain>
    </source>
</reference>
<accession>A0A221NST6</accession>
<feature type="domain" description="NlpC/P60" evidence="6">
    <location>
        <begin position="205"/>
        <end position="323"/>
    </location>
</feature>
<sequence>MPLEHGAPWPVTQLPDPTGPLPSPPRPSTAEPTTATYAETAVLPVTAPPAPLTAPLPAVPRPGAAPPGRPGPAVVKAGNRSKLTAARDLLAQYAVQYAPRPTPPGPDAGFTAAQTSWGTGAWQEVGPAAAPAGQVPDSASFAQPADSSPTTGPLPRSGAPSVTSVATTAAPALYTGSAPDTGSAPAPDPGSLTGLPAPLSVPPRVARAAKAVAFARAQIGKPCVWGATGPDSYDCSSLIQAAWKAAGVVLPRAAQQQALAGAPVAPGDMEPGDLVLFFDDDRHVGLHVGDGVMVHAPGPGASIREESLHSAGEAAIHRIVRPA</sequence>
<evidence type="ECO:0000256" key="1">
    <source>
        <dbReference type="ARBA" id="ARBA00007074"/>
    </source>
</evidence>
<dbReference type="GO" id="GO:0006508">
    <property type="term" value="P:proteolysis"/>
    <property type="evidence" value="ECO:0007669"/>
    <property type="project" value="UniProtKB-KW"/>
</dbReference>
<dbReference type="InterPro" id="IPR038765">
    <property type="entry name" value="Papain-like_cys_pep_sf"/>
</dbReference>
<feature type="region of interest" description="Disordered" evidence="5">
    <location>
        <begin position="1"/>
        <end position="76"/>
    </location>
</feature>
<dbReference type="InterPro" id="IPR000064">
    <property type="entry name" value="NLP_P60_dom"/>
</dbReference>
<keyword evidence="4" id="KW-0788">Thiol protease</keyword>
<comment type="similarity">
    <text evidence="1">Belongs to the peptidase C40 family.</text>
</comment>
<evidence type="ECO:0000259" key="6">
    <source>
        <dbReference type="PROSITE" id="PS51935"/>
    </source>
</evidence>
<dbReference type="PROSITE" id="PS51935">
    <property type="entry name" value="NLPC_P60"/>
    <property type="match status" value="1"/>
</dbReference>
<dbReference type="GO" id="GO:0008234">
    <property type="term" value="F:cysteine-type peptidase activity"/>
    <property type="evidence" value="ECO:0007669"/>
    <property type="project" value="UniProtKB-KW"/>
</dbReference>
<evidence type="ECO:0000256" key="3">
    <source>
        <dbReference type="ARBA" id="ARBA00022801"/>
    </source>
</evidence>
<name>A0A221NST6_9ACTN</name>
<organism evidence="7 8">
    <name type="scientific">Streptomyces pluripotens</name>
    <dbReference type="NCBI Taxonomy" id="1355015"/>
    <lineage>
        <taxon>Bacteria</taxon>
        <taxon>Bacillati</taxon>
        <taxon>Actinomycetota</taxon>
        <taxon>Actinomycetes</taxon>
        <taxon>Kitasatosporales</taxon>
        <taxon>Streptomycetaceae</taxon>
        <taxon>Streptomyces</taxon>
    </lineage>
</organism>
<evidence type="ECO:0000256" key="2">
    <source>
        <dbReference type="ARBA" id="ARBA00022670"/>
    </source>
</evidence>
<feature type="compositionally biased region" description="Low complexity" evidence="5">
    <location>
        <begin position="159"/>
        <end position="172"/>
    </location>
</feature>
<keyword evidence="2" id="KW-0645">Protease</keyword>
<evidence type="ECO:0000256" key="4">
    <source>
        <dbReference type="ARBA" id="ARBA00022807"/>
    </source>
</evidence>
<dbReference type="PANTHER" id="PTHR47359:SF3">
    <property type="entry name" value="NLP_P60 DOMAIN-CONTAINING PROTEIN-RELATED"/>
    <property type="match status" value="1"/>
</dbReference>
<dbReference type="AlphaFoldDB" id="A0A221NST6"/>
<evidence type="ECO:0000313" key="8">
    <source>
        <dbReference type="Proteomes" id="UP000031501"/>
    </source>
</evidence>
<dbReference type="Proteomes" id="UP000031501">
    <property type="component" value="Chromosome"/>
</dbReference>
<dbReference type="EMBL" id="CP022433">
    <property type="protein sequence ID" value="ASN22972.1"/>
    <property type="molecule type" value="Genomic_DNA"/>
</dbReference>
<keyword evidence="8" id="KW-1185">Reference proteome</keyword>
<dbReference type="PANTHER" id="PTHR47359">
    <property type="entry name" value="PEPTIDOGLYCAN DL-ENDOPEPTIDASE CWLO"/>
    <property type="match status" value="1"/>
</dbReference>
<dbReference type="Gene3D" id="3.90.1720.10">
    <property type="entry name" value="endopeptidase domain like (from Nostoc punctiforme)"/>
    <property type="match status" value="1"/>
</dbReference>
<dbReference type="KEGG" id="splu:LK06_000790"/>
<dbReference type="OrthoDB" id="5177647at2"/>
<evidence type="ECO:0000313" key="7">
    <source>
        <dbReference type="EMBL" id="ASN22972.1"/>
    </source>
</evidence>
<feature type="region of interest" description="Disordered" evidence="5">
    <location>
        <begin position="126"/>
        <end position="197"/>
    </location>
</feature>
<evidence type="ECO:0000256" key="5">
    <source>
        <dbReference type="SAM" id="MobiDB-lite"/>
    </source>
</evidence>
<proteinExistence type="inferred from homology"/>
<gene>
    <name evidence="7" type="ORF">LK07_01875</name>
</gene>
<feature type="compositionally biased region" description="Low complexity" evidence="5">
    <location>
        <begin position="28"/>
        <end position="45"/>
    </location>
</feature>
<dbReference type="InterPro" id="IPR051794">
    <property type="entry name" value="PG_Endopeptidase_C40"/>
</dbReference>
<dbReference type="SUPFAM" id="SSF54001">
    <property type="entry name" value="Cysteine proteinases"/>
    <property type="match status" value="1"/>
</dbReference>
<dbReference type="STRING" id="1355015.LK06_000790"/>
<feature type="compositionally biased region" description="Pro residues" evidence="5">
    <location>
        <begin position="46"/>
        <end position="70"/>
    </location>
</feature>
<protein>
    <recommendedName>
        <fullName evidence="6">NlpC/P60 domain-containing protein</fullName>
    </recommendedName>
</protein>